<feature type="transmembrane region" description="Helical" evidence="5">
    <location>
        <begin position="293"/>
        <end position="315"/>
    </location>
</feature>
<evidence type="ECO:0000256" key="2">
    <source>
        <dbReference type="ARBA" id="ARBA00022692"/>
    </source>
</evidence>
<feature type="transmembrane region" description="Helical" evidence="5">
    <location>
        <begin position="163"/>
        <end position="190"/>
    </location>
</feature>
<sequence length="349" mass="35692">MAIFGMGLTMAAVFIGFGLLIGTLFGFFGMGGSFLVTPALLVMGYPSTVAVGSGLAFVFGTSVIGALRHRDHGQVDYKLAGIMTVAMTLGIEGGKSVVFFLEATGMADLIINVAYVGLLAGVGLLTLRDAWSDSGDDTSSDLADRVQAIRIPPMVTLRGGVRVSAAIIFAVGLAIGVLSGFLGVGGGFLLMPAMMYGLGVPAAIAVGTDILQITISGAFGAFTYAQSGAVALPVVGFLLLGSALGARIGAGVTKLVDEDEIKGYFAAMLLAGSIAVASNKLGNVYGIELLNTVSTVLIFGAALLVSSAVVIAAVCRLRGDRPGHGVNSLHRRCAQYCVRHTTTFESVSR</sequence>
<keyword evidence="3 5" id="KW-1133">Transmembrane helix</keyword>
<dbReference type="AlphaFoldDB" id="A0A3P3RA32"/>
<reference evidence="6 7" key="1">
    <citation type="submission" date="2018-11" db="EMBL/GenBank/DDBJ databases">
        <title>Taxonoimc description of Halomarina strain SPP-AMP-1.</title>
        <authorList>
            <person name="Pal Y."/>
            <person name="Srinivasana K."/>
            <person name="Verma A."/>
            <person name="Kumar P."/>
        </authorList>
    </citation>
    <scope>NUCLEOTIDE SEQUENCE [LARGE SCALE GENOMIC DNA]</scope>
    <source>
        <strain evidence="6 7">SPP-AMP-1</strain>
    </source>
</reference>
<comment type="subcellular location">
    <subcellularLocation>
        <location evidence="5">Cell membrane</location>
        <topology evidence="5">Multi-pass membrane protein</topology>
    </subcellularLocation>
    <subcellularLocation>
        <location evidence="1">Membrane</location>
        <topology evidence="1">Multi-pass membrane protein</topology>
    </subcellularLocation>
</comment>
<feature type="transmembrane region" description="Helical" evidence="5">
    <location>
        <begin position="40"/>
        <end position="67"/>
    </location>
</feature>
<evidence type="ECO:0000313" key="6">
    <source>
        <dbReference type="EMBL" id="RRJ29530.1"/>
    </source>
</evidence>
<dbReference type="EMBL" id="RRCH01000028">
    <property type="protein sequence ID" value="RRJ29530.1"/>
    <property type="molecule type" value="Genomic_DNA"/>
</dbReference>
<evidence type="ECO:0000256" key="5">
    <source>
        <dbReference type="RuleBase" id="RU363041"/>
    </source>
</evidence>
<keyword evidence="7" id="KW-1185">Reference proteome</keyword>
<dbReference type="PANTHER" id="PTHR43483">
    <property type="entry name" value="MEMBRANE TRANSPORTER PROTEIN HI_0806-RELATED"/>
    <property type="match status" value="1"/>
</dbReference>
<feature type="transmembrane region" description="Helical" evidence="5">
    <location>
        <begin position="6"/>
        <end position="28"/>
    </location>
</feature>
<feature type="transmembrane region" description="Helical" evidence="5">
    <location>
        <begin position="202"/>
        <end position="224"/>
    </location>
</feature>
<keyword evidence="5" id="KW-1003">Cell membrane</keyword>
<evidence type="ECO:0000256" key="3">
    <source>
        <dbReference type="ARBA" id="ARBA00022989"/>
    </source>
</evidence>
<name>A0A3P3RA32_9EURY</name>
<comment type="caution">
    <text evidence="6">The sequence shown here is derived from an EMBL/GenBank/DDBJ whole genome shotgun (WGS) entry which is preliminary data.</text>
</comment>
<dbReference type="GO" id="GO:0005886">
    <property type="term" value="C:plasma membrane"/>
    <property type="evidence" value="ECO:0007669"/>
    <property type="project" value="UniProtKB-SubCell"/>
</dbReference>
<evidence type="ECO:0000256" key="1">
    <source>
        <dbReference type="ARBA" id="ARBA00004141"/>
    </source>
</evidence>
<evidence type="ECO:0000313" key="7">
    <source>
        <dbReference type="Proteomes" id="UP000282322"/>
    </source>
</evidence>
<feature type="transmembrane region" description="Helical" evidence="5">
    <location>
        <begin position="230"/>
        <end position="249"/>
    </location>
</feature>
<accession>A0A3P3RA32</accession>
<organism evidence="6 7">
    <name type="scientific">Halocatena pleomorpha</name>
    <dbReference type="NCBI Taxonomy" id="1785090"/>
    <lineage>
        <taxon>Archaea</taxon>
        <taxon>Methanobacteriati</taxon>
        <taxon>Methanobacteriota</taxon>
        <taxon>Stenosarchaea group</taxon>
        <taxon>Halobacteria</taxon>
        <taxon>Halobacteriales</taxon>
        <taxon>Natronomonadaceae</taxon>
        <taxon>Halocatena</taxon>
    </lineage>
</organism>
<protein>
    <recommendedName>
        <fullName evidence="5">Probable membrane transporter protein</fullName>
    </recommendedName>
</protein>
<feature type="transmembrane region" description="Helical" evidence="5">
    <location>
        <begin position="261"/>
        <end position="281"/>
    </location>
</feature>
<comment type="similarity">
    <text evidence="5">Belongs to the 4-toluene sulfonate uptake permease (TSUP) (TC 2.A.102) family.</text>
</comment>
<keyword evidence="4 5" id="KW-0472">Membrane</keyword>
<dbReference type="Proteomes" id="UP000282322">
    <property type="component" value="Unassembled WGS sequence"/>
</dbReference>
<evidence type="ECO:0000256" key="4">
    <source>
        <dbReference type="ARBA" id="ARBA00023136"/>
    </source>
</evidence>
<feature type="transmembrane region" description="Helical" evidence="5">
    <location>
        <begin position="79"/>
        <end position="102"/>
    </location>
</feature>
<gene>
    <name evidence="6" type="ORF">EIK79_12905</name>
</gene>
<dbReference type="Pfam" id="PF01925">
    <property type="entry name" value="TauE"/>
    <property type="match status" value="1"/>
</dbReference>
<dbReference type="PANTHER" id="PTHR43483:SF3">
    <property type="entry name" value="MEMBRANE TRANSPORTER PROTEIN HI_0806-RELATED"/>
    <property type="match status" value="1"/>
</dbReference>
<feature type="transmembrane region" description="Helical" evidence="5">
    <location>
        <begin position="109"/>
        <end position="127"/>
    </location>
</feature>
<proteinExistence type="inferred from homology"/>
<dbReference type="InterPro" id="IPR002781">
    <property type="entry name" value="TM_pro_TauE-like"/>
</dbReference>
<keyword evidence="2 5" id="KW-0812">Transmembrane</keyword>
<dbReference type="OrthoDB" id="203751at2157"/>